<accession>A0A0F9URG4</accession>
<evidence type="ECO:0000256" key="1">
    <source>
        <dbReference type="SAM" id="MobiDB-lite"/>
    </source>
</evidence>
<protein>
    <submittedName>
        <fullName evidence="2">Uncharacterized protein</fullName>
    </submittedName>
</protein>
<proteinExistence type="predicted"/>
<sequence>MATEVRKKGKSGNKKHGRNKRACEAYHARGQREKNKILKIKRHLKKYPTDVAAAAKLKSLK</sequence>
<evidence type="ECO:0000313" key="2">
    <source>
        <dbReference type="EMBL" id="KKN90112.1"/>
    </source>
</evidence>
<feature type="compositionally biased region" description="Basic residues" evidence="1">
    <location>
        <begin position="7"/>
        <end position="20"/>
    </location>
</feature>
<name>A0A0F9URG4_9ZZZZ</name>
<dbReference type="AlphaFoldDB" id="A0A0F9URG4"/>
<comment type="caution">
    <text evidence="2">The sequence shown here is derived from an EMBL/GenBank/DDBJ whole genome shotgun (WGS) entry which is preliminary data.</text>
</comment>
<organism evidence="2">
    <name type="scientific">marine sediment metagenome</name>
    <dbReference type="NCBI Taxonomy" id="412755"/>
    <lineage>
        <taxon>unclassified sequences</taxon>
        <taxon>metagenomes</taxon>
        <taxon>ecological metagenomes</taxon>
    </lineage>
</organism>
<reference evidence="2" key="1">
    <citation type="journal article" date="2015" name="Nature">
        <title>Complex archaea that bridge the gap between prokaryotes and eukaryotes.</title>
        <authorList>
            <person name="Spang A."/>
            <person name="Saw J.H."/>
            <person name="Jorgensen S.L."/>
            <person name="Zaremba-Niedzwiedzka K."/>
            <person name="Martijn J."/>
            <person name="Lind A.E."/>
            <person name="van Eijk R."/>
            <person name="Schleper C."/>
            <person name="Guy L."/>
            <person name="Ettema T.J."/>
        </authorList>
    </citation>
    <scope>NUCLEOTIDE SEQUENCE</scope>
</reference>
<gene>
    <name evidence="2" type="ORF">LCGC14_0232250</name>
</gene>
<feature type="region of interest" description="Disordered" evidence="1">
    <location>
        <begin position="1"/>
        <end position="21"/>
    </location>
</feature>
<dbReference type="EMBL" id="LAZR01000113">
    <property type="protein sequence ID" value="KKN90112.1"/>
    <property type="molecule type" value="Genomic_DNA"/>
</dbReference>